<proteinExistence type="predicted"/>
<feature type="coiled-coil region" evidence="1">
    <location>
        <begin position="167"/>
        <end position="261"/>
    </location>
</feature>
<feature type="coiled-coil region" evidence="1">
    <location>
        <begin position="114"/>
        <end position="141"/>
    </location>
</feature>
<evidence type="ECO:0000256" key="1">
    <source>
        <dbReference type="SAM" id="Coils"/>
    </source>
</evidence>
<feature type="region of interest" description="Disordered" evidence="2">
    <location>
        <begin position="319"/>
        <end position="342"/>
    </location>
</feature>
<reference evidence="3 4" key="2">
    <citation type="journal article" date="2017" name="Nature">
        <title>The Apostasia genome and the evolution of orchids.</title>
        <authorList>
            <person name="Zhang G.Q."/>
            <person name="Liu K.W."/>
            <person name="Li Z."/>
            <person name="Lohaus R."/>
            <person name="Hsiao Y.Y."/>
            <person name="Niu S.C."/>
            <person name="Wang J.Y."/>
            <person name="Lin Y.C."/>
            <person name="Xu Q."/>
            <person name="Chen L.J."/>
            <person name="Yoshida K."/>
            <person name="Fujiwara S."/>
            <person name="Wang Z.W."/>
            <person name="Zhang Y.Q."/>
            <person name="Mitsuda N."/>
            <person name="Wang M."/>
            <person name="Liu G.H."/>
            <person name="Pecoraro L."/>
            <person name="Huang H.X."/>
            <person name="Xiao X.J."/>
            <person name="Lin M."/>
            <person name="Wu X.Y."/>
            <person name="Wu W.L."/>
            <person name="Chen Y.Y."/>
            <person name="Chang S.B."/>
            <person name="Sakamoto S."/>
            <person name="Ohme-Takagi M."/>
            <person name="Yagi M."/>
            <person name="Zeng S.J."/>
            <person name="Shen C.Y."/>
            <person name="Yeh C.M."/>
            <person name="Luo Y.B."/>
            <person name="Tsai W.C."/>
            <person name="Van de Peer Y."/>
            <person name="Liu Z.J."/>
        </authorList>
    </citation>
    <scope>NUCLEOTIDE SEQUENCE [LARGE SCALE GENOMIC DNA]</scope>
    <source>
        <tissue evidence="3">The whole plant</tissue>
    </source>
</reference>
<dbReference type="Proteomes" id="UP000233837">
    <property type="component" value="Unassembled WGS sequence"/>
</dbReference>
<evidence type="ECO:0000313" key="4">
    <source>
        <dbReference type="Proteomes" id="UP000233837"/>
    </source>
</evidence>
<dbReference type="PANTHER" id="PTHR47747:SF2">
    <property type="entry name" value="RIBONUCLEASE P PROTEIN SUBUNIT P38-LIKE PROTEIN"/>
    <property type="match status" value="1"/>
</dbReference>
<keyword evidence="1" id="KW-0175">Coiled coil</keyword>
<sequence>MAEEELPNSAEELNALSAYPMYFGVSCAFLALQFLSSVDGPSAEPGQRKYLFEEILLRGSAQLLGLLFEKAQRRHEFLQENERKAMLEVVELRQIRAEDAKANEKVMSIFAGREQSWQAERRRLLNQIQSLSRELSQDKLRNEEVVSDLKKRVFEEQQARRIKDDGFEEEAKKRLDLEERLRAAQKAVEELREKTNKEAQDHILELRRHKTAFTEMVSNQRQLELEMARLLRQADALKQELEEVFEQKEEAGAMVEKLSDEFVKVQKDAEQKGKIVSAMLRKAKHDTAEKQALLKEVKITRAKKKQAELEAERWKSMLEAKQKKGSRELPSAEAGSSRERVAEFQSSTRVDLRTRLLEYLTTENKREPQLPTEKVESVIKPMEFQVQFLNDSDDDLDNVQELQDWVHHETKKYTTVLEQKHYSEIEAFSEQLRIRDEKLEALHWRLLSTELDSKRLQSHIEGLDGSLTQLRDDNLKLEALLSDRERELKSLKERFSLYGKHFQVSNSPSISEFCLPQSFDSLMKVSKKESKADESSYEVEKNKQEDSEMKNVDEIVLLRKGRIGMEAEATICNDSFSSKNVSGDQSNEEILLDDQSGNVQMISQSPEGEIELERDIGMALIHSHARHNSLEDAFASVSSKLASEGQPFLKMDFQALGVSFKIKRLKQQLLILENLAGTHSSDHATDNSDSTGSTNEKNVELKGLIQVISLLNKQLKRYQTLEEKIDALCKKMHENSGTVTGRLLLDAGTKDKIDKLEQFLEETFQLQRYMVATGQKLMELQSKIKSSLDGVEAQEESAVFNLEQFLDVVRTLFKEVQRGLEVRIARIIGDLEGTLASDGILRR</sequence>
<name>A0A2I0XAC5_9ASPA</name>
<evidence type="ECO:0000256" key="2">
    <source>
        <dbReference type="SAM" id="MobiDB-lite"/>
    </source>
</evidence>
<accession>A0A2I0XAC5</accession>
<keyword evidence="4" id="KW-1185">Reference proteome</keyword>
<dbReference type="AlphaFoldDB" id="A0A2I0XAC5"/>
<dbReference type="OrthoDB" id="1735671at2759"/>
<gene>
    <name evidence="3" type="ORF">MA16_Dca014061</name>
</gene>
<dbReference type="EMBL" id="KZ502024">
    <property type="protein sequence ID" value="PKU84865.1"/>
    <property type="molecule type" value="Genomic_DNA"/>
</dbReference>
<protein>
    <submittedName>
        <fullName evidence="3">Uncharacterized protein</fullName>
    </submittedName>
</protein>
<organism evidence="3 4">
    <name type="scientific">Dendrobium catenatum</name>
    <dbReference type="NCBI Taxonomy" id="906689"/>
    <lineage>
        <taxon>Eukaryota</taxon>
        <taxon>Viridiplantae</taxon>
        <taxon>Streptophyta</taxon>
        <taxon>Embryophyta</taxon>
        <taxon>Tracheophyta</taxon>
        <taxon>Spermatophyta</taxon>
        <taxon>Magnoliopsida</taxon>
        <taxon>Liliopsida</taxon>
        <taxon>Asparagales</taxon>
        <taxon>Orchidaceae</taxon>
        <taxon>Epidendroideae</taxon>
        <taxon>Malaxideae</taxon>
        <taxon>Dendrobiinae</taxon>
        <taxon>Dendrobium</taxon>
    </lineage>
</organism>
<reference evidence="3 4" key="1">
    <citation type="journal article" date="2016" name="Sci. Rep.">
        <title>The Dendrobium catenatum Lindl. genome sequence provides insights into polysaccharide synthase, floral development and adaptive evolution.</title>
        <authorList>
            <person name="Zhang G.Q."/>
            <person name="Xu Q."/>
            <person name="Bian C."/>
            <person name="Tsai W.C."/>
            <person name="Yeh C.M."/>
            <person name="Liu K.W."/>
            <person name="Yoshida K."/>
            <person name="Zhang L.S."/>
            <person name="Chang S.B."/>
            <person name="Chen F."/>
            <person name="Shi Y."/>
            <person name="Su Y.Y."/>
            <person name="Zhang Y.Q."/>
            <person name="Chen L.J."/>
            <person name="Yin Y."/>
            <person name="Lin M."/>
            <person name="Huang H."/>
            <person name="Deng H."/>
            <person name="Wang Z.W."/>
            <person name="Zhu S.L."/>
            <person name="Zhao X."/>
            <person name="Deng C."/>
            <person name="Niu S.C."/>
            <person name="Huang J."/>
            <person name="Wang M."/>
            <person name="Liu G.H."/>
            <person name="Yang H.J."/>
            <person name="Xiao X.J."/>
            <person name="Hsiao Y.Y."/>
            <person name="Wu W.L."/>
            <person name="Chen Y.Y."/>
            <person name="Mitsuda N."/>
            <person name="Ohme-Takagi M."/>
            <person name="Luo Y.B."/>
            <person name="Van de Peer Y."/>
            <person name="Liu Z.J."/>
        </authorList>
    </citation>
    <scope>NUCLEOTIDE SEQUENCE [LARGE SCALE GENOMIC DNA]</scope>
    <source>
        <tissue evidence="3">The whole plant</tissue>
    </source>
</reference>
<dbReference type="PANTHER" id="PTHR47747">
    <property type="entry name" value="RIBONUCLEASE P PROTEIN SUBUNIT P38-LIKE PROTEIN"/>
    <property type="match status" value="1"/>
</dbReference>
<feature type="coiled-coil region" evidence="1">
    <location>
        <begin position="467"/>
        <end position="494"/>
    </location>
</feature>
<evidence type="ECO:0000313" key="3">
    <source>
        <dbReference type="EMBL" id="PKU84865.1"/>
    </source>
</evidence>